<protein>
    <submittedName>
        <fullName evidence="2">Uncharacterized protein</fullName>
    </submittedName>
</protein>
<evidence type="ECO:0000313" key="3">
    <source>
        <dbReference type="Proteomes" id="UP000683360"/>
    </source>
</evidence>
<sequence>MFGFDIVNTELSCLLRNLSDCHLHLGDIQAAINAAGDSVKYNQTCYKANVNSPDHHDRESSPATPKITEHDALLKQKQPTDERMKNDDRQNDTVEDKCNTCQETFDRCKASILEKPSLALKDLSKLIKSKHRHKQIEEASVVLIADFLAESKDIDIPDDLFKIPQKLFTKIIENLVDQEKWKRIYELVTKHNIVHGTRSLAGFASKIRTEILISQLVKRFP</sequence>
<organism evidence="2 3">
    <name type="scientific">Mytilus edulis</name>
    <name type="common">Blue mussel</name>
    <dbReference type="NCBI Taxonomy" id="6550"/>
    <lineage>
        <taxon>Eukaryota</taxon>
        <taxon>Metazoa</taxon>
        <taxon>Spiralia</taxon>
        <taxon>Lophotrochozoa</taxon>
        <taxon>Mollusca</taxon>
        <taxon>Bivalvia</taxon>
        <taxon>Autobranchia</taxon>
        <taxon>Pteriomorphia</taxon>
        <taxon>Mytilida</taxon>
        <taxon>Mytiloidea</taxon>
        <taxon>Mytilidae</taxon>
        <taxon>Mytilinae</taxon>
        <taxon>Mytilus</taxon>
    </lineage>
</organism>
<dbReference type="AlphaFoldDB" id="A0A8S3SLQ7"/>
<dbReference type="OrthoDB" id="10408243at2759"/>
<accession>A0A8S3SLQ7</accession>
<keyword evidence="3" id="KW-1185">Reference proteome</keyword>
<reference evidence="2" key="1">
    <citation type="submission" date="2021-03" db="EMBL/GenBank/DDBJ databases">
        <authorList>
            <person name="Bekaert M."/>
        </authorList>
    </citation>
    <scope>NUCLEOTIDE SEQUENCE</scope>
</reference>
<name>A0A8S3SLQ7_MYTED</name>
<comment type="caution">
    <text evidence="2">The sequence shown here is derived from an EMBL/GenBank/DDBJ whole genome shotgun (WGS) entry which is preliminary data.</text>
</comment>
<proteinExistence type="predicted"/>
<dbReference type="Proteomes" id="UP000683360">
    <property type="component" value="Unassembled WGS sequence"/>
</dbReference>
<feature type="region of interest" description="Disordered" evidence="1">
    <location>
        <begin position="50"/>
        <end position="93"/>
    </location>
</feature>
<dbReference type="EMBL" id="CAJPWZ010001727">
    <property type="protein sequence ID" value="CAG2222144.1"/>
    <property type="molecule type" value="Genomic_DNA"/>
</dbReference>
<evidence type="ECO:0000256" key="1">
    <source>
        <dbReference type="SAM" id="MobiDB-lite"/>
    </source>
</evidence>
<evidence type="ECO:0000313" key="2">
    <source>
        <dbReference type="EMBL" id="CAG2222144.1"/>
    </source>
</evidence>
<feature type="compositionally biased region" description="Basic and acidic residues" evidence="1">
    <location>
        <begin position="67"/>
        <end position="93"/>
    </location>
</feature>
<gene>
    <name evidence="2" type="ORF">MEDL_35500</name>
</gene>